<keyword evidence="3" id="KW-1185">Reference proteome</keyword>
<evidence type="ECO:0000313" key="3">
    <source>
        <dbReference type="Proteomes" id="UP000548867"/>
    </source>
</evidence>
<keyword evidence="1" id="KW-0812">Transmembrane</keyword>
<dbReference type="PANTHER" id="PTHR32309:SF13">
    <property type="entry name" value="FERRIC ENTEROBACTIN TRANSPORT PROTEIN FEPE"/>
    <property type="match status" value="1"/>
</dbReference>
<protein>
    <submittedName>
        <fullName evidence="2">Capsular polysaccharide transport system permease protein</fullName>
    </submittedName>
</protein>
<dbReference type="GO" id="GO:0005886">
    <property type="term" value="C:plasma membrane"/>
    <property type="evidence" value="ECO:0007669"/>
    <property type="project" value="TreeGrafter"/>
</dbReference>
<dbReference type="RefSeq" id="WP_246405254.1">
    <property type="nucleotide sequence ID" value="NZ_JACIDX010000040.1"/>
</dbReference>
<evidence type="ECO:0000256" key="1">
    <source>
        <dbReference type="SAM" id="Phobius"/>
    </source>
</evidence>
<sequence length="402" mass="45165">MFFRVLLPQNERLFVHGIIFPNPKNGSRRDPRGYWAQLWGIMQANRMFFGIVVLPTLIVALYYGLVASDQYESSADFIVRRSETTSGGADVGQLLGFNFGASQTSSDAYMVQEYLLSHDAVARLQTEDNLTAVFRRDGTDWISRLWWAHPAPERLLEYYRKQVNIEQDSTTGIVHLTVHTFRPDDSYRLGSQLLKMGEEQINAINDRTYKDNVASSERELATASKQLADVQARLTNYRRGQSDVDPETTGRTQLSMVTTLTASLVQARAHLQAMSGAISHSSPQYQAVARQVAALEAQVAGQNAKISGPDHSVATRLSDYEELVIQREQIAKVYAATAVRLEQAKAEAKRKQLYLIRVVQPNMPVKSQFPKRIATVFTVFAALFFAYAIGWLLWAGVKEHSL</sequence>
<dbReference type="GO" id="GO:0004713">
    <property type="term" value="F:protein tyrosine kinase activity"/>
    <property type="evidence" value="ECO:0007669"/>
    <property type="project" value="TreeGrafter"/>
</dbReference>
<keyword evidence="1" id="KW-1133">Transmembrane helix</keyword>
<feature type="transmembrane region" description="Helical" evidence="1">
    <location>
        <begin position="47"/>
        <end position="65"/>
    </location>
</feature>
<reference evidence="2 3" key="1">
    <citation type="submission" date="2020-08" db="EMBL/GenBank/DDBJ databases">
        <title>Genomic Encyclopedia of Type Strains, Phase IV (KMG-IV): sequencing the most valuable type-strain genomes for metagenomic binning, comparative biology and taxonomic classification.</title>
        <authorList>
            <person name="Goeker M."/>
        </authorList>
    </citation>
    <scope>NUCLEOTIDE SEQUENCE [LARGE SCALE GENOMIC DNA]</scope>
    <source>
        <strain evidence="2 3">DSM 27057</strain>
    </source>
</reference>
<dbReference type="AlphaFoldDB" id="A0A7W6G8C2"/>
<organism evidence="2 3">
    <name type="scientific">Novosphingobium sediminicola</name>
    <dbReference type="NCBI Taxonomy" id="563162"/>
    <lineage>
        <taxon>Bacteria</taxon>
        <taxon>Pseudomonadati</taxon>
        <taxon>Pseudomonadota</taxon>
        <taxon>Alphaproteobacteria</taxon>
        <taxon>Sphingomonadales</taxon>
        <taxon>Sphingomonadaceae</taxon>
        <taxon>Novosphingobium</taxon>
    </lineage>
</organism>
<gene>
    <name evidence="2" type="ORF">GGR38_004809</name>
</gene>
<dbReference type="EMBL" id="JACIDX010000040">
    <property type="protein sequence ID" value="MBB3957834.1"/>
    <property type="molecule type" value="Genomic_DNA"/>
</dbReference>
<dbReference type="Proteomes" id="UP000548867">
    <property type="component" value="Unassembled WGS sequence"/>
</dbReference>
<dbReference type="InterPro" id="IPR050445">
    <property type="entry name" value="Bact_polysacc_biosynth/exp"/>
</dbReference>
<name>A0A7W6G8C2_9SPHN</name>
<comment type="caution">
    <text evidence="2">The sequence shown here is derived from an EMBL/GenBank/DDBJ whole genome shotgun (WGS) entry which is preliminary data.</text>
</comment>
<dbReference type="PANTHER" id="PTHR32309">
    <property type="entry name" value="TYROSINE-PROTEIN KINASE"/>
    <property type="match status" value="1"/>
</dbReference>
<accession>A0A7W6G8C2</accession>
<evidence type="ECO:0000313" key="2">
    <source>
        <dbReference type="EMBL" id="MBB3957834.1"/>
    </source>
</evidence>
<proteinExistence type="predicted"/>
<keyword evidence="1" id="KW-0472">Membrane</keyword>
<feature type="transmembrane region" description="Helical" evidence="1">
    <location>
        <begin position="373"/>
        <end position="394"/>
    </location>
</feature>